<feature type="domain" description="T-SNARE coiled-coil homology" evidence="8">
    <location>
        <begin position="429"/>
        <end position="491"/>
    </location>
</feature>
<evidence type="ECO:0000313" key="11">
    <source>
        <dbReference type="Proteomes" id="UP000446768"/>
    </source>
</evidence>
<evidence type="ECO:0000256" key="5">
    <source>
        <dbReference type="SAM" id="MobiDB-lite"/>
    </source>
</evidence>
<keyword evidence="6" id="KW-0812">Transmembrane</keyword>
<dbReference type="PRINTS" id="PR00260">
    <property type="entry name" value="CHEMTRNSDUCR"/>
</dbReference>
<name>A0A7X2LW46_9BURK</name>
<evidence type="ECO:0000256" key="2">
    <source>
        <dbReference type="ARBA" id="ARBA00022481"/>
    </source>
</evidence>
<proteinExistence type="inferred from homology"/>
<keyword evidence="4" id="KW-0807">Transducer</keyword>
<dbReference type="GO" id="GO:0005886">
    <property type="term" value="C:plasma membrane"/>
    <property type="evidence" value="ECO:0007669"/>
    <property type="project" value="TreeGrafter"/>
</dbReference>
<evidence type="ECO:0000259" key="8">
    <source>
        <dbReference type="PROSITE" id="PS50192"/>
    </source>
</evidence>
<keyword evidence="6" id="KW-0472">Membrane</keyword>
<dbReference type="GO" id="GO:0004888">
    <property type="term" value="F:transmembrane signaling receptor activity"/>
    <property type="evidence" value="ECO:0007669"/>
    <property type="project" value="InterPro"/>
</dbReference>
<dbReference type="Proteomes" id="UP000446768">
    <property type="component" value="Unassembled WGS sequence"/>
</dbReference>
<dbReference type="InterPro" id="IPR004090">
    <property type="entry name" value="Chemotax_Me-accpt_rcpt"/>
</dbReference>
<dbReference type="FunFam" id="1.10.287.950:FF:000001">
    <property type="entry name" value="Methyl-accepting chemotaxis sensory transducer"/>
    <property type="match status" value="1"/>
</dbReference>
<gene>
    <name evidence="10" type="ORF">GJ700_28270</name>
</gene>
<dbReference type="InterPro" id="IPR051310">
    <property type="entry name" value="MCP_chemotaxis"/>
</dbReference>
<dbReference type="AlphaFoldDB" id="A0A7X2LW46"/>
<comment type="similarity">
    <text evidence="3">Belongs to the methyl-accepting chemotaxis (MCP) protein family.</text>
</comment>
<dbReference type="PROSITE" id="PS50111">
    <property type="entry name" value="CHEMOTAXIS_TRANSDUC_2"/>
    <property type="match status" value="1"/>
</dbReference>
<dbReference type="RefSeq" id="WP_154380346.1">
    <property type="nucleotide sequence ID" value="NZ_WKJJ01000022.1"/>
</dbReference>
<feature type="region of interest" description="Disordered" evidence="5">
    <location>
        <begin position="522"/>
        <end position="550"/>
    </location>
</feature>
<dbReference type="InterPro" id="IPR004089">
    <property type="entry name" value="MCPsignal_dom"/>
</dbReference>
<dbReference type="SMART" id="SM00304">
    <property type="entry name" value="HAMP"/>
    <property type="match status" value="1"/>
</dbReference>
<protein>
    <submittedName>
        <fullName evidence="10">HAMP domain-containing protein</fullName>
    </submittedName>
</protein>
<keyword evidence="2" id="KW-0488">Methylation</keyword>
<dbReference type="PROSITE" id="PS50885">
    <property type="entry name" value="HAMP"/>
    <property type="match status" value="1"/>
</dbReference>
<dbReference type="SUPFAM" id="SSF58104">
    <property type="entry name" value="Methyl-accepting chemotaxis protein (MCP) signaling domain"/>
    <property type="match status" value="1"/>
</dbReference>
<evidence type="ECO:0000259" key="7">
    <source>
        <dbReference type="PROSITE" id="PS50111"/>
    </source>
</evidence>
<evidence type="ECO:0000256" key="6">
    <source>
        <dbReference type="SAM" id="Phobius"/>
    </source>
</evidence>
<dbReference type="Pfam" id="PF00672">
    <property type="entry name" value="HAMP"/>
    <property type="match status" value="1"/>
</dbReference>
<dbReference type="GO" id="GO:0007165">
    <property type="term" value="P:signal transduction"/>
    <property type="evidence" value="ECO:0007669"/>
    <property type="project" value="UniProtKB-KW"/>
</dbReference>
<evidence type="ECO:0000256" key="1">
    <source>
        <dbReference type="ARBA" id="ARBA00004370"/>
    </source>
</evidence>
<dbReference type="SMART" id="SM00283">
    <property type="entry name" value="MA"/>
    <property type="match status" value="1"/>
</dbReference>
<evidence type="ECO:0000256" key="3">
    <source>
        <dbReference type="ARBA" id="ARBA00029447"/>
    </source>
</evidence>
<dbReference type="InterPro" id="IPR000727">
    <property type="entry name" value="T_SNARE_dom"/>
</dbReference>
<dbReference type="EMBL" id="WKJJ01000022">
    <property type="protein sequence ID" value="MRV75618.1"/>
    <property type="molecule type" value="Genomic_DNA"/>
</dbReference>
<evidence type="ECO:0000259" key="9">
    <source>
        <dbReference type="PROSITE" id="PS50885"/>
    </source>
</evidence>
<keyword evidence="6" id="KW-1133">Transmembrane helix</keyword>
<dbReference type="PANTHER" id="PTHR43531:SF14">
    <property type="entry name" value="METHYL-ACCEPTING CHEMOTAXIS PROTEIN I-RELATED"/>
    <property type="match status" value="1"/>
</dbReference>
<comment type="subcellular location">
    <subcellularLocation>
        <location evidence="1">Membrane</location>
    </subcellularLocation>
</comment>
<evidence type="ECO:0000313" key="10">
    <source>
        <dbReference type="EMBL" id="MRV75618.1"/>
    </source>
</evidence>
<comment type="caution">
    <text evidence="10">The sequence shown here is derived from an EMBL/GenBank/DDBJ whole genome shotgun (WGS) entry which is preliminary data.</text>
</comment>
<feature type="domain" description="HAMP" evidence="9">
    <location>
        <begin position="213"/>
        <end position="265"/>
    </location>
</feature>
<dbReference type="PROSITE" id="PS50192">
    <property type="entry name" value="T_SNARE"/>
    <property type="match status" value="1"/>
</dbReference>
<dbReference type="Gene3D" id="1.10.287.950">
    <property type="entry name" value="Methyl-accepting chemotaxis protein"/>
    <property type="match status" value="1"/>
</dbReference>
<dbReference type="GO" id="GO:0006935">
    <property type="term" value="P:chemotaxis"/>
    <property type="evidence" value="ECO:0007669"/>
    <property type="project" value="InterPro"/>
</dbReference>
<dbReference type="CDD" id="cd11386">
    <property type="entry name" value="MCP_signal"/>
    <property type="match status" value="1"/>
</dbReference>
<feature type="transmembrane region" description="Helical" evidence="6">
    <location>
        <begin position="12"/>
        <end position="30"/>
    </location>
</feature>
<feature type="transmembrane region" description="Helical" evidence="6">
    <location>
        <begin position="191"/>
        <end position="211"/>
    </location>
</feature>
<dbReference type="CDD" id="cd06225">
    <property type="entry name" value="HAMP"/>
    <property type="match status" value="1"/>
</dbReference>
<dbReference type="Pfam" id="PF00015">
    <property type="entry name" value="MCPsignal"/>
    <property type="match status" value="1"/>
</dbReference>
<dbReference type="InterPro" id="IPR003660">
    <property type="entry name" value="HAMP_dom"/>
</dbReference>
<accession>A0A7X2LW46</accession>
<organism evidence="10 11">
    <name type="scientific">Pseudoduganella rivuli</name>
    <dbReference type="NCBI Taxonomy" id="2666085"/>
    <lineage>
        <taxon>Bacteria</taxon>
        <taxon>Pseudomonadati</taxon>
        <taxon>Pseudomonadota</taxon>
        <taxon>Betaproteobacteria</taxon>
        <taxon>Burkholderiales</taxon>
        <taxon>Oxalobacteraceae</taxon>
        <taxon>Telluria group</taxon>
        <taxon>Pseudoduganella</taxon>
    </lineage>
</organism>
<feature type="domain" description="Methyl-accepting transducer" evidence="7">
    <location>
        <begin position="270"/>
        <end position="499"/>
    </location>
</feature>
<sequence length="550" mass="58024">MMNLNDLKIGTRLKVGFGVLLGLLVVLIAINDTVSSKNRRDLREKINVSSAKFELTNVFKAAKLEGVVAARSISIQTDVGPMNKEEAKIREQAKIAAAARDKLIALGVSEEGKKVFANIARLEAALEKPTADAITAALAFNTDAATSIIAGKVDPLYLQLLGEINALVKVHKDEEREVLDAGERSAQQLQYLLIAIGAAAVVIGLLLARAITAGIVRPLDFAVSVAKRVAEGDLSSAIEVHSKDETGELMAALRLMNQNLVDVVREVRSGTETISSASSQIASGNQELAGRTDEQASALQETVRSMEALTRTVHENEGSAKDANQLALSASEVAVKGGAVVAQVVDTMGAINESAYRIVDIIGVIDGIAFQTNILALNAAVEAARAGEQGRGFAVVATEVRNLAQRSAAAAREIKSLIDGSVAKIEAGNQLVSEAGKTMSEIVTSVQKVTDIMGEIANASREQTSGIEQISHTVTQMDEGTQQNAALVEQASAAAMSMQEMADSLERVVRVFNLGDHKASVTPLHAARGNRQGGKPSAGRDSQRQRLTAT</sequence>
<reference evidence="10 11" key="1">
    <citation type="submission" date="2019-11" db="EMBL/GenBank/DDBJ databases">
        <title>Novel species isolated from a subtropical stream in China.</title>
        <authorList>
            <person name="Lu H."/>
        </authorList>
    </citation>
    <scope>NUCLEOTIDE SEQUENCE [LARGE SCALE GENOMIC DNA]</scope>
    <source>
        <strain evidence="10 11">FT92W</strain>
    </source>
</reference>
<evidence type="ECO:0000256" key="4">
    <source>
        <dbReference type="PROSITE-ProRule" id="PRU00284"/>
    </source>
</evidence>
<keyword evidence="11" id="KW-1185">Reference proteome</keyword>
<dbReference type="PANTHER" id="PTHR43531">
    <property type="entry name" value="PROTEIN ICFG"/>
    <property type="match status" value="1"/>
</dbReference>